<keyword evidence="3" id="KW-1185">Reference proteome</keyword>
<reference evidence="3" key="2">
    <citation type="submission" date="2015-01" db="EMBL/GenBank/DDBJ databases">
        <title>Evolutionary Origins and Diversification of the Mycorrhizal Mutualists.</title>
        <authorList>
            <consortium name="DOE Joint Genome Institute"/>
            <consortium name="Mycorrhizal Genomics Consortium"/>
            <person name="Kohler A."/>
            <person name="Kuo A."/>
            <person name="Nagy L.G."/>
            <person name="Floudas D."/>
            <person name="Copeland A."/>
            <person name="Barry K.W."/>
            <person name="Cichocki N."/>
            <person name="Veneault-Fourrey C."/>
            <person name="LaButti K."/>
            <person name="Lindquist E.A."/>
            <person name="Lipzen A."/>
            <person name="Lundell T."/>
            <person name="Morin E."/>
            <person name="Murat C."/>
            <person name="Riley R."/>
            <person name="Ohm R."/>
            <person name="Sun H."/>
            <person name="Tunlid A."/>
            <person name="Henrissat B."/>
            <person name="Grigoriev I.V."/>
            <person name="Hibbett D.S."/>
            <person name="Martin F."/>
        </authorList>
    </citation>
    <scope>NUCLEOTIDE SEQUENCE [LARGE SCALE GENOMIC DNA]</scope>
    <source>
        <strain evidence="3">ATCC 200175</strain>
    </source>
</reference>
<dbReference type="HOGENOM" id="CLU_003703_12_0_1"/>
<feature type="domain" description="CxC2-like cysteine cluster KDZ transposase-associated" evidence="1">
    <location>
        <begin position="215"/>
        <end position="323"/>
    </location>
</feature>
<evidence type="ECO:0000259" key="1">
    <source>
        <dbReference type="Pfam" id="PF18803"/>
    </source>
</evidence>
<evidence type="ECO:0000313" key="3">
    <source>
        <dbReference type="Proteomes" id="UP000053647"/>
    </source>
</evidence>
<organism evidence="2 3">
    <name type="scientific">Paxillus involutus ATCC 200175</name>
    <dbReference type="NCBI Taxonomy" id="664439"/>
    <lineage>
        <taxon>Eukaryota</taxon>
        <taxon>Fungi</taxon>
        <taxon>Dikarya</taxon>
        <taxon>Basidiomycota</taxon>
        <taxon>Agaricomycotina</taxon>
        <taxon>Agaricomycetes</taxon>
        <taxon>Agaricomycetidae</taxon>
        <taxon>Boletales</taxon>
        <taxon>Paxilineae</taxon>
        <taxon>Paxillaceae</taxon>
        <taxon>Paxillus</taxon>
    </lineage>
</organism>
<evidence type="ECO:0000313" key="2">
    <source>
        <dbReference type="EMBL" id="KIJ10070.1"/>
    </source>
</evidence>
<reference evidence="2 3" key="1">
    <citation type="submission" date="2014-06" db="EMBL/GenBank/DDBJ databases">
        <authorList>
            <consortium name="DOE Joint Genome Institute"/>
            <person name="Kuo A."/>
            <person name="Kohler A."/>
            <person name="Nagy L.G."/>
            <person name="Floudas D."/>
            <person name="Copeland A."/>
            <person name="Barry K.W."/>
            <person name="Cichocki N."/>
            <person name="Veneault-Fourrey C."/>
            <person name="LaButti K."/>
            <person name="Lindquist E.A."/>
            <person name="Lipzen A."/>
            <person name="Lundell T."/>
            <person name="Morin E."/>
            <person name="Murat C."/>
            <person name="Sun H."/>
            <person name="Tunlid A."/>
            <person name="Henrissat B."/>
            <person name="Grigoriev I.V."/>
            <person name="Hibbett D.S."/>
            <person name="Martin F."/>
            <person name="Nordberg H.P."/>
            <person name="Cantor M.N."/>
            <person name="Hua S.X."/>
        </authorList>
    </citation>
    <scope>NUCLEOTIDE SEQUENCE [LARGE SCALE GENOMIC DNA]</scope>
    <source>
        <strain evidence="2 3">ATCC 200175</strain>
    </source>
</reference>
<sequence>MGRGKRTRLFNKYQTQFLQENNADLGGAEEERQCKRTRADPAGMVNQELHQHTAVNVTQCTCVTISTSYFCTPSTEQPGQGNGSNPTQINGAAPTELAPYSEVSIDDQYSEYIEDVMPQEKAKRQRRHADDPQKMWLPERDIFLLELLRLESRGEARDISVCRGQPGCLNKPGYRCVDCEGTHMLCQSCVLDQHQVTPLHRIESWSGAFFKHTSLRQLGLRIQLGHALGSLCCNPEPAHHDDNFILVDLNGIHSVALDFCNCETAQAHHIQLLRARWYPATTSEPKTAATFRLLDHFQMYTLESKGSAFEYYHALSHLTENTGVNPPKDRYEAFLRMSRQYRHLLALKRSGRGHDPGGVLATREGELAVLCPACPQVGKNLPSDWMAHKEKQWLYGLFLGIDANFRMCRRDKSSEAVDPSFSQGWAYFVEQSAFKETINNTAGLVQEKSSCVSHNAVNLADTKNNRGLAATGIGTVDCARHNLKRPGAVGDLQKGERYVNMDYIFFTSMLHAKGVNVLNISYDIACQWSKNLWQRMLQYPESIHFERAEKSITWLVPKFHLPAHIQSCQTAYSFNFHKGMGRTDGEAPERHRQDTLDDHFSDWNWKKTTMFGITLQRKLKEAVPERDQHAQDLLEFEKAIPPSSLSKWHVEVEAWENDNAEPNPFESRVSAVTQASVHLQLSPFSPLGRSTWGPHSDNWP</sequence>
<dbReference type="EMBL" id="KN819419">
    <property type="protein sequence ID" value="KIJ10070.1"/>
    <property type="molecule type" value="Genomic_DNA"/>
</dbReference>
<protein>
    <recommendedName>
        <fullName evidence="1">CxC2-like cysteine cluster KDZ transposase-associated domain-containing protein</fullName>
    </recommendedName>
</protein>
<dbReference type="InterPro" id="IPR040521">
    <property type="entry name" value="KDZ"/>
</dbReference>
<dbReference type="AlphaFoldDB" id="A0A0C9T372"/>
<accession>A0A0C9T372</accession>
<dbReference type="Proteomes" id="UP000053647">
    <property type="component" value="Unassembled WGS sequence"/>
</dbReference>
<proteinExistence type="predicted"/>
<dbReference type="Pfam" id="PF18758">
    <property type="entry name" value="KDZ"/>
    <property type="match status" value="1"/>
</dbReference>
<dbReference type="InterPro" id="IPR041457">
    <property type="entry name" value="CxC2_KDZ-assoc"/>
</dbReference>
<dbReference type="PANTHER" id="PTHR33096">
    <property type="entry name" value="CXC2 DOMAIN-CONTAINING PROTEIN"/>
    <property type="match status" value="1"/>
</dbReference>
<dbReference type="Pfam" id="PF18803">
    <property type="entry name" value="CxC2"/>
    <property type="match status" value="1"/>
</dbReference>
<name>A0A0C9T372_PAXIN</name>
<dbReference type="OrthoDB" id="3235114at2759"/>
<dbReference type="PANTHER" id="PTHR33096:SF1">
    <property type="entry name" value="CXC1-LIKE CYSTEINE CLUSTER ASSOCIATED WITH KDZ TRANSPOSASES DOMAIN-CONTAINING PROTEIN"/>
    <property type="match status" value="1"/>
</dbReference>
<gene>
    <name evidence="2" type="ORF">PAXINDRAFT_16915</name>
</gene>